<dbReference type="PANTHER" id="PTHR13887:SF14">
    <property type="entry name" value="DISULFIDE BOND FORMATION PROTEIN D"/>
    <property type="match status" value="1"/>
</dbReference>
<keyword evidence="6" id="KW-0472">Membrane</keyword>
<dbReference type="Proteomes" id="UP000215896">
    <property type="component" value="Unassembled WGS sequence"/>
</dbReference>
<gene>
    <name evidence="7" type="ORF">CGZ94_17235</name>
</gene>
<keyword evidence="6" id="KW-1133">Transmembrane helix</keyword>
<evidence type="ECO:0000256" key="3">
    <source>
        <dbReference type="ARBA" id="ARBA00023002"/>
    </source>
</evidence>
<dbReference type="Pfam" id="PF13462">
    <property type="entry name" value="Thioredoxin_4"/>
    <property type="match status" value="1"/>
</dbReference>
<dbReference type="InterPro" id="IPR036249">
    <property type="entry name" value="Thioredoxin-like_sf"/>
</dbReference>
<dbReference type="PANTHER" id="PTHR13887">
    <property type="entry name" value="GLUTATHIONE S-TRANSFERASE KAPPA"/>
    <property type="match status" value="1"/>
</dbReference>
<keyword evidence="3" id="KW-0560">Oxidoreductase</keyword>
<keyword evidence="8" id="KW-1185">Reference proteome</keyword>
<evidence type="ECO:0000256" key="1">
    <source>
        <dbReference type="ARBA" id="ARBA00005791"/>
    </source>
</evidence>
<organism evidence="7 8">
    <name type="scientific">Enemella evansiae</name>
    <dbReference type="NCBI Taxonomy" id="2016499"/>
    <lineage>
        <taxon>Bacteria</taxon>
        <taxon>Bacillati</taxon>
        <taxon>Actinomycetota</taxon>
        <taxon>Actinomycetes</taxon>
        <taxon>Propionibacteriales</taxon>
        <taxon>Propionibacteriaceae</taxon>
        <taxon>Enemella</taxon>
    </lineage>
</organism>
<dbReference type="EMBL" id="NMVO01000016">
    <property type="protein sequence ID" value="OYO10722.1"/>
    <property type="molecule type" value="Genomic_DNA"/>
</dbReference>
<comment type="caution">
    <text evidence="7">The sequence shown here is derived from an EMBL/GenBank/DDBJ whole genome shotgun (WGS) entry which is preliminary data.</text>
</comment>
<comment type="similarity">
    <text evidence="1">Belongs to the thioredoxin family. DsbA subfamily.</text>
</comment>
<dbReference type="RefSeq" id="WP_094358684.1">
    <property type="nucleotide sequence ID" value="NZ_NMVK01000016.1"/>
</dbReference>
<dbReference type="GO" id="GO:0016491">
    <property type="term" value="F:oxidoreductase activity"/>
    <property type="evidence" value="ECO:0007669"/>
    <property type="project" value="UniProtKB-KW"/>
</dbReference>
<evidence type="ECO:0000256" key="4">
    <source>
        <dbReference type="ARBA" id="ARBA00023157"/>
    </source>
</evidence>
<dbReference type="InterPro" id="IPR012336">
    <property type="entry name" value="Thioredoxin-like_fold"/>
</dbReference>
<evidence type="ECO:0000256" key="6">
    <source>
        <dbReference type="SAM" id="Phobius"/>
    </source>
</evidence>
<dbReference type="Gene3D" id="3.40.30.10">
    <property type="entry name" value="Glutaredoxin"/>
    <property type="match status" value="1"/>
</dbReference>
<evidence type="ECO:0000313" key="8">
    <source>
        <dbReference type="Proteomes" id="UP000215896"/>
    </source>
</evidence>
<dbReference type="SUPFAM" id="SSF52833">
    <property type="entry name" value="Thioredoxin-like"/>
    <property type="match status" value="1"/>
</dbReference>
<name>A0A255G5H7_9ACTN</name>
<evidence type="ECO:0000256" key="5">
    <source>
        <dbReference type="ARBA" id="ARBA00023284"/>
    </source>
</evidence>
<reference evidence="7 8" key="1">
    <citation type="submission" date="2017-07" db="EMBL/GenBank/DDBJ databases">
        <title>Draft whole genome sequences of clinical Proprionibacteriaceae strains.</title>
        <authorList>
            <person name="Bernier A.-M."/>
            <person name="Bernard K."/>
            <person name="Domingo M.-C."/>
        </authorList>
    </citation>
    <scope>NUCLEOTIDE SEQUENCE [LARGE SCALE GENOMIC DNA]</scope>
    <source>
        <strain evidence="7 8">NML 030167</strain>
    </source>
</reference>
<proteinExistence type="inferred from homology"/>
<accession>A0A255G5H7</accession>
<dbReference type="InterPro" id="IPR013766">
    <property type="entry name" value="Thioredoxin_domain"/>
</dbReference>
<accession>A0A4R6M0B0</accession>
<evidence type="ECO:0000256" key="2">
    <source>
        <dbReference type="ARBA" id="ARBA00022729"/>
    </source>
</evidence>
<keyword evidence="6" id="KW-0812">Transmembrane</keyword>
<dbReference type="AlphaFoldDB" id="A0A255G5H7"/>
<protein>
    <submittedName>
        <fullName evidence="7">Thioredoxin</fullName>
    </submittedName>
</protein>
<dbReference type="OrthoDB" id="117402at2"/>
<keyword evidence="5" id="KW-0676">Redox-active center</keyword>
<keyword evidence="2" id="KW-0732">Signal</keyword>
<keyword evidence="4" id="KW-1015">Disulfide bond</keyword>
<dbReference type="PROSITE" id="PS51352">
    <property type="entry name" value="THIOREDOXIN_2"/>
    <property type="match status" value="1"/>
</dbReference>
<evidence type="ECO:0000313" key="7">
    <source>
        <dbReference type="EMBL" id="OYO10722.1"/>
    </source>
</evidence>
<sequence length="243" mass="26569">MPNKPPLPRNARRRAAAIEAERKRKAAIRRNVIISGSVLALAAIVIGIVVAVGNTVKDRQAEAAGPAQLVRDNSVYLNRPADAKVTVVEFLDFECEACGALYPTMEKARETYGDRVNFVVRYFPIESHFNAMRSARAVEAAGQQGKWEPMYQKMYETQTQWAEQRVPQDEVFRGFAQELGLDMAAWDAAYKDPATEARIKADQADGTALGVQGTPTVFVNGQQLQLRSSADLTGAIDKALAGG</sequence>
<feature type="transmembrane region" description="Helical" evidence="6">
    <location>
        <begin position="32"/>
        <end position="52"/>
    </location>
</feature>